<name>A0A391NQB0_9EUKA</name>
<dbReference type="EMBL" id="BDIP01004324">
    <property type="protein sequence ID" value="GCA63635.1"/>
    <property type="molecule type" value="Genomic_DNA"/>
</dbReference>
<reference evidence="1 2" key="1">
    <citation type="journal article" date="2018" name="PLoS ONE">
        <title>The draft genome of Kipferlia bialata reveals reductive genome evolution in fornicate parasites.</title>
        <authorList>
            <person name="Tanifuji G."/>
            <person name="Takabayashi S."/>
            <person name="Kume K."/>
            <person name="Takagi M."/>
            <person name="Nakayama T."/>
            <person name="Kamikawa R."/>
            <person name="Inagaki Y."/>
            <person name="Hashimoto T."/>
        </authorList>
    </citation>
    <scope>NUCLEOTIDE SEQUENCE [LARGE SCALE GENOMIC DNA]</scope>
    <source>
        <strain evidence="1">NY0173</strain>
    </source>
</reference>
<protein>
    <submittedName>
        <fullName evidence="1">Uncharacterized protein</fullName>
    </submittedName>
</protein>
<evidence type="ECO:0000313" key="1">
    <source>
        <dbReference type="EMBL" id="GCA63635.1"/>
    </source>
</evidence>
<accession>A0A391NQB0</accession>
<evidence type="ECO:0000313" key="2">
    <source>
        <dbReference type="Proteomes" id="UP000265618"/>
    </source>
</evidence>
<sequence length="34" mass="3922">MGVVSTAWRRQVLLWTSVVKDLRDPDGTDAQEYE</sequence>
<gene>
    <name evidence="1" type="ORF">KIPB_011031</name>
</gene>
<dbReference type="Proteomes" id="UP000265618">
    <property type="component" value="Unassembled WGS sequence"/>
</dbReference>
<feature type="non-terminal residue" evidence="1">
    <location>
        <position position="34"/>
    </location>
</feature>
<dbReference type="AlphaFoldDB" id="A0A391NQB0"/>
<proteinExistence type="predicted"/>
<comment type="caution">
    <text evidence="1">The sequence shown here is derived from an EMBL/GenBank/DDBJ whole genome shotgun (WGS) entry which is preliminary data.</text>
</comment>
<organism evidence="1 2">
    <name type="scientific">Kipferlia bialata</name>
    <dbReference type="NCBI Taxonomy" id="797122"/>
    <lineage>
        <taxon>Eukaryota</taxon>
        <taxon>Metamonada</taxon>
        <taxon>Carpediemonas-like organisms</taxon>
        <taxon>Kipferlia</taxon>
    </lineage>
</organism>
<keyword evidence="2" id="KW-1185">Reference proteome</keyword>